<dbReference type="Proteomes" id="UP000265703">
    <property type="component" value="Unassembled WGS sequence"/>
</dbReference>
<keyword evidence="1" id="KW-0175">Coiled coil</keyword>
<dbReference type="EMBL" id="QKYT01000117">
    <property type="protein sequence ID" value="RIA92790.1"/>
    <property type="molecule type" value="Genomic_DNA"/>
</dbReference>
<feature type="coiled-coil region" evidence="1">
    <location>
        <begin position="14"/>
        <end position="41"/>
    </location>
</feature>
<gene>
    <name evidence="2" type="ORF">C1645_820193</name>
</gene>
<comment type="caution">
    <text evidence="2">The sequence shown here is derived from an EMBL/GenBank/DDBJ whole genome shotgun (WGS) entry which is preliminary data.</text>
</comment>
<keyword evidence="3" id="KW-1185">Reference proteome</keyword>
<protein>
    <submittedName>
        <fullName evidence="2">Uncharacterized protein</fullName>
    </submittedName>
</protein>
<name>A0A397T313_9GLOM</name>
<evidence type="ECO:0000313" key="2">
    <source>
        <dbReference type="EMBL" id="RIA92790.1"/>
    </source>
</evidence>
<sequence>MAKFREKVHKILSVDEGSNKCRNVKKQLKILNKKIDLLIQQNNKFYDKFIEENKKFN</sequence>
<reference evidence="2 3" key="1">
    <citation type="submission" date="2018-06" db="EMBL/GenBank/DDBJ databases">
        <title>Comparative genomics reveals the genomic features of Rhizophagus irregularis, R. cerebriforme, R. diaphanum and Gigaspora rosea, and their symbiotic lifestyle signature.</title>
        <authorList>
            <person name="Morin E."/>
            <person name="San Clemente H."/>
            <person name="Chen E.C.H."/>
            <person name="De La Providencia I."/>
            <person name="Hainaut M."/>
            <person name="Kuo A."/>
            <person name="Kohler A."/>
            <person name="Murat C."/>
            <person name="Tang N."/>
            <person name="Roy S."/>
            <person name="Loubradou J."/>
            <person name="Henrissat B."/>
            <person name="Grigoriev I.V."/>
            <person name="Corradi N."/>
            <person name="Roux C."/>
            <person name="Martin F.M."/>
        </authorList>
    </citation>
    <scope>NUCLEOTIDE SEQUENCE [LARGE SCALE GENOMIC DNA]</scope>
    <source>
        <strain evidence="2 3">DAOM 227022</strain>
    </source>
</reference>
<evidence type="ECO:0000313" key="3">
    <source>
        <dbReference type="Proteomes" id="UP000265703"/>
    </source>
</evidence>
<dbReference type="AlphaFoldDB" id="A0A397T313"/>
<evidence type="ECO:0000256" key="1">
    <source>
        <dbReference type="SAM" id="Coils"/>
    </source>
</evidence>
<accession>A0A397T313</accession>
<organism evidence="2 3">
    <name type="scientific">Glomus cerebriforme</name>
    <dbReference type="NCBI Taxonomy" id="658196"/>
    <lineage>
        <taxon>Eukaryota</taxon>
        <taxon>Fungi</taxon>
        <taxon>Fungi incertae sedis</taxon>
        <taxon>Mucoromycota</taxon>
        <taxon>Glomeromycotina</taxon>
        <taxon>Glomeromycetes</taxon>
        <taxon>Glomerales</taxon>
        <taxon>Glomeraceae</taxon>
        <taxon>Glomus</taxon>
    </lineage>
</organism>
<proteinExistence type="predicted"/>